<evidence type="ECO:0000313" key="1">
    <source>
        <dbReference type="EMBL" id="HJB75049.1"/>
    </source>
</evidence>
<comment type="caution">
    <text evidence="1">The sequence shown here is derived from an EMBL/GenBank/DDBJ whole genome shotgun (WGS) entry which is preliminary data.</text>
</comment>
<dbReference type="EMBL" id="DWXN01000010">
    <property type="protein sequence ID" value="HJB75049.1"/>
    <property type="molecule type" value="Genomic_DNA"/>
</dbReference>
<accession>A0A9D2MIU8</accession>
<reference evidence="1" key="1">
    <citation type="journal article" date="2021" name="PeerJ">
        <title>Extensive microbial diversity within the chicken gut microbiome revealed by metagenomics and culture.</title>
        <authorList>
            <person name="Gilroy R."/>
            <person name="Ravi A."/>
            <person name="Getino M."/>
            <person name="Pursley I."/>
            <person name="Horton D.L."/>
            <person name="Alikhan N.F."/>
            <person name="Baker D."/>
            <person name="Gharbi K."/>
            <person name="Hall N."/>
            <person name="Watson M."/>
            <person name="Adriaenssens E.M."/>
            <person name="Foster-Nyarko E."/>
            <person name="Jarju S."/>
            <person name="Secka A."/>
            <person name="Antonio M."/>
            <person name="Oren A."/>
            <person name="Chaudhuri R.R."/>
            <person name="La Ragione R."/>
            <person name="Hildebrand F."/>
            <person name="Pallen M.J."/>
        </authorList>
    </citation>
    <scope>NUCLEOTIDE SEQUENCE</scope>
    <source>
        <strain evidence="1">CHK188-16595</strain>
    </source>
</reference>
<proteinExistence type="predicted"/>
<name>A0A9D2MIU8_9FIRM</name>
<organism evidence="1 2">
    <name type="scientific">Candidatus Eubacterium faecale</name>
    <dbReference type="NCBI Taxonomy" id="2838568"/>
    <lineage>
        <taxon>Bacteria</taxon>
        <taxon>Bacillati</taxon>
        <taxon>Bacillota</taxon>
        <taxon>Clostridia</taxon>
        <taxon>Eubacteriales</taxon>
        <taxon>Eubacteriaceae</taxon>
        <taxon>Eubacterium</taxon>
    </lineage>
</organism>
<dbReference type="AlphaFoldDB" id="A0A9D2MIU8"/>
<sequence>MPDIFNLTNEMSAYFDSLPKSVQGALIYSGAKANSLADLKQLVNGFTGNGTAKKE</sequence>
<dbReference type="Proteomes" id="UP000823877">
    <property type="component" value="Unassembled WGS sequence"/>
</dbReference>
<reference evidence="1" key="2">
    <citation type="submission" date="2021-04" db="EMBL/GenBank/DDBJ databases">
        <authorList>
            <person name="Gilroy R."/>
        </authorList>
    </citation>
    <scope>NUCLEOTIDE SEQUENCE</scope>
    <source>
        <strain evidence="1">CHK188-16595</strain>
    </source>
</reference>
<evidence type="ECO:0000313" key="2">
    <source>
        <dbReference type="Proteomes" id="UP000823877"/>
    </source>
</evidence>
<protein>
    <submittedName>
        <fullName evidence="1">Uncharacterized protein</fullName>
    </submittedName>
</protein>
<gene>
    <name evidence="1" type="ORF">IAA37_05160</name>
</gene>